<dbReference type="Gene3D" id="1.10.8.10">
    <property type="entry name" value="DNA helicase RuvA subunit, C-terminal domain"/>
    <property type="match status" value="1"/>
</dbReference>
<dbReference type="Gene3D" id="1.10.150.20">
    <property type="entry name" value="5' to 3' exonuclease, C-terminal subdomain"/>
    <property type="match status" value="1"/>
</dbReference>
<dbReference type="RefSeq" id="WP_068615487.1">
    <property type="nucleotide sequence ID" value="NZ_CP016268.1"/>
</dbReference>
<comment type="subunit">
    <text evidence="6">Homotetramer. Forms an RuvA(8)-RuvB(12)-Holliday junction (HJ) complex. HJ DNA is sandwiched between 2 RuvA tetramers; dsDNA enters through RuvA and exits via RuvB. An RuvB hexamer assembles on each DNA strand where it exits the tetramer. Each RuvB hexamer is contacted by two RuvA subunits (via domain III) on 2 adjacent RuvB subunits; this complex drives branch migration. In the full resolvosome a probable DNA-RuvA(4)-RuvB(12)-RuvC(2) complex forms which resolves the HJ.</text>
</comment>
<comment type="subcellular location">
    <subcellularLocation>
        <location evidence="6">Cytoplasm</location>
    </subcellularLocation>
</comment>
<dbReference type="InterPro" id="IPR003583">
    <property type="entry name" value="Hlx-hairpin-Hlx_DNA-bd_motif"/>
</dbReference>
<dbReference type="Pfam" id="PF01330">
    <property type="entry name" value="RuvA_N"/>
    <property type="match status" value="1"/>
</dbReference>
<comment type="caution">
    <text evidence="6">Lacks conserved residue(s) required for the propagation of feature annotation.</text>
</comment>
<keyword evidence="1 6" id="KW-0963">Cytoplasm</keyword>
<dbReference type="NCBIfam" id="TIGR00084">
    <property type="entry name" value="ruvA"/>
    <property type="match status" value="1"/>
</dbReference>
<protein>
    <recommendedName>
        <fullName evidence="6">Holliday junction branch migration complex subunit RuvA</fullName>
    </recommendedName>
</protein>
<evidence type="ECO:0000259" key="7">
    <source>
        <dbReference type="SMART" id="SM00278"/>
    </source>
</evidence>
<dbReference type="Proteomes" id="UP000092695">
    <property type="component" value="Chromosome"/>
</dbReference>
<dbReference type="Gene3D" id="2.40.50.140">
    <property type="entry name" value="Nucleic acid-binding proteins"/>
    <property type="match status" value="1"/>
</dbReference>
<dbReference type="CDD" id="cd14332">
    <property type="entry name" value="UBA_RuvA_C"/>
    <property type="match status" value="1"/>
</dbReference>
<evidence type="ECO:0000256" key="6">
    <source>
        <dbReference type="HAMAP-Rule" id="MF_00031"/>
    </source>
</evidence>
<evidence type="ECO:0000256" key="1">
    <source>
        <dbReference type="ARBA" id="ARBA00022490"/>
    </source>
</evidence>
<dbReference type="SUPFAM" id="SSF47781">
    <property type="entry name" value="RuvA domain 2-like"/>
    <property type="match status" value="1"/>
</dbReference>
<keyword evidence="3 6" id="KW-0238">DNA-binding</keyword>
<keyword evidence="8" id="KW-0347">Helicase</keyword>
<dbReference type="GO" id="GO:0009378">
    <property type="term" value="F:four-way junction helicase activity"/>
    <property type="evidence" value="ECO:0007669"/>
    <property type="project" value="InterPro"/>
</dbReference>
<keyword evidence="5 6" id="KW-0234">DNA repair</keyword>
<dbReference type="GO" id="GO:0048476">
    <property type="term" value="C:Holliday junction resolvase complex"/>
    <property type="evidence" value="ECO:0007669"/>
    <property type="project" value="UniProtKB-UniRule"/>
</dbReference>
<keyword evidence="8" id="KW-0378">Hydrolase</keyword>
<dbReference type="InterPro" id="IPR010994">
    <property type="entry name" value="RuvA_2-like"/>
</dbReference>
<dbReference type="KEGG" id="woc:BA177_08785"/>
<dbReference type="GO" id="GO:0009379">
    <property type="term" value="C:Holliday junction helicase complex"/>
    <property type="evidence" value="ECO:0007669"/>
    <property type="project" value="InterPro"/>
</dbReference>
<keyword evidence="8" id="KW-0067">ATP-binding</keyword>
<evidence type="ECO:0000313" key="8">
    <source>
        <dbReference type="EMBL" id="ANO51284.1"/>
    </source>
</evidence>
<organism evidence="8 9">
    <name type="scientific">Woeseia oceani</name>
    <dbReference type="NCBI Taxonomy" id="1548547"/>
    <lineage>
        <taxon>Bacteria</taxon>
        <taxon>Pseudomonadati</taxon>
        <taxon>Pseudomonadota</taxon>
        <taxon>Gammaproteobacteria</taxon>
        <taxon>Woeseiales</taxon>
        <taxon>Woeseiaceae</taxon>
        <taxon>Woeseia</taxon>
    </lineage>
</organism>
<accession>A0A193LFY3</accession>
<evidence type="ECO:0000256" key="2">
    <source>
        <dbReference type="ARBA" id="ARBA00022763"/>
    </source>
</evidence>
<dbReference type="EMBL" id="CP016268">
    <property type="protein sequence ID" value="ANO51284.1"/>
    <property type="molecule type" value="Genomic_DNA"/>
</dbReference>
<evidence type="ECO:0000256" key="4">
    <source>
        <dbReference type="ARBA" id="ARBA00023172"/>
    </source>
</evidence>
<evidence type="ECO:0000256" key="5">
    <source>
        <dbReference type="ARBA" id="ARBA00023204"/>
    </source>
</evidence>
<dbReference type="InterPro" id="IPR012340">
    <property type="entry name" value="NA-bd_OB-fold"/>
</dbReference>
<name>A0A193LFY3_9GAMM</name>
<gene>
    <name evidence="6" type="primary">ruvA</name>
    <name evidence="8" type="ORF">BA177_08785</name>
</gene>
<comment type="function">
    <text evidence="6">The RuvA-RuvB-RuvC complex processes Holliday junction (HJ) DNA during genetic recombination and DNA repair, while the RuvA-RuvB complex plays an important role in the rescue of blocked DNA replication forks via replication fork reversal (RFR). RuvA specifically binds to HJ cruciform DNA, conferring on it an open structure. The RuvB hexamer acts as an ATP-dependent pump, pulling dsDNA into and through the RuvAB complex. HJ branch migration allows RuvC to scan DNA until it finds its consensus sequence, where it cleaves and resolves the cruciform DNA.</text>
</comment>
<dbReference type="InterPro" id="IPR013849">
    <property type="entry name" value="DNA_helicase_Holl-junc_RuvA_I"/>
</dbReference>
<keyword evidence="2 6" id="KW-0227">DNA damage</keyword>
<comment type="domain">
    <text evidence="6">Has three domains with a flexible linker between the domains II and III and assumes an 'L' shape. Domain III is highly mobile and contacts RuvB.</text>
</comment>
<dbReference type="STRING" id="1548547.BA177_08785"/>
<dbReference type="Pfam" id="PF14520">
    <property type="entry name" value="HHH_5"/>
    <property type="match status" value="1"/>
</dbReference>
<dbReference type="HAMAP" id="MF_00031">
    <property type="entry name" value="DNA_HJ_migration_RuvA"/>
    <property type="match status" value="1"/>
</dbReference>
<dbReference type="GO" id="GO:0000400">
    <property type="term" value="F:four-way junction DNA binding"/>
    <property type="evidence" value="ECO:0007669"/>
    <property type="project" value="UniProtKB-UniRule"/>
</dbReference>
<evidence type="ECO:0000256" key="3">
    <source>
        <dbReference type="ARBA" id="ARBA00023125"/>
    </source>
</evidence>
<feature type="domain" description="Helix-hairpin-helix DNA-binding motif class 1" evidence="7">
    <location>
        <begin position="73"/>
        <end position="92"/>
    </location>
</feature>
<keyword evidence="9" id="KW-1185">Reference proteome</keyword>
<feature type="region of interest" description="Domain III" evidence="6">
    <location>
        <begin position="147"/>
        <end position="199"/>
    </location>
</feature>
<keyword evidence="4 6" id="KW-0233">DNA recombination</keyword>
<dbReference type="GO" id="GO:0006310">
    <property type="term" value="P:DNA recombination"/>
    <property type="evidence" value="ECO:0007669"/>
    <property type="project" value="UniProtKB-UniRule"/>
</dbReference>
<sequence>MIGMLRGTLAHKQPPQIIVDCNGVGYEIETPMSTFLDLPPLGKDVSLFTHLLVREDAQVLYGFATEDEKLLFRTLLKVSGVGAKMALSILSAMSVGDFARCVQLEDTAMLVKIPGVGKKTAERLIIEMRDKLAKAAEGLPQINKPNAVSDARTEAFDALASLGYKPAEIKRLLAKMDTDGMTSEDIIRQALRQTVGQGA</sequence>
<dbReference type="AlphaFoldDB" id="A0A193LFY3"/>
<dbReference type="Pfam" id="PF07499">
    <property type="entry name" value="RuvA_C"/>
    <property type="match status" value="1"/>
</dbReference>
<dbReference type="InterPro" id="IPR000085">
    <property type="entry name" value="RuvA"/>
</dbReference>
<feature type="region of interest" description="Domain I" evidence="6">
    <location>
        <begin position="1"/>
        <end position="64"/>
    </location>
</feature>
<dbReference type="OrthoDB" id="5293449at2"/>
<dbReference type="InterPro" id="IPR036267">
    <property type="entry name" value="RuvA_C_sf"/>
</dbReference>
<keyword evidence="8" id="KW-0547">Nucleotide-binding</keyword>
<dbReference type="SUPFAM" id="SSF50249">
    <property type="entry name" value="Nucleic acid-binding proteins"/>
    <property type="match status" value="1"/>
</dbReference>
<dbReference type="InterPro" id="IPR011114">
    <property type="entry name" value="RuvA_C"/>
</dbReference>
<evidence type="ECO:0000313" key="9">
    <source>
        <dbReference type="Proteomes" id="UP000092695"/>
    </source>
</evidence>
<dbReference type="GO" id="GO:0006281">
    <property type="term" value="P:DNA repair"/>
    <property type="evidence" value="ECO:0007669"/>
    <property type="project" value="UniProtKB-UniRule"/>
</dbReference>
<reference evidence="8 9" key="1">
    <citation type="submission" date="2016-06" db="EMBL/GenBank/DDBJ databases">
        <title>Complete genome sequence of a deep-branching marine Gamma Proteobacterium Woeseia oceani type strain XK5.</title>
        <authorList>
            <person name="Mu D."/>
            <person name="Du Z."/>
        </authorList>
    </citation>
    <scope>NUCLEOTIDE SEQUENCE [LARGE SCALE GENOMIC DNA]</scope>
    <source>
        <strain evidence="8 9">XK5</strain>
    </source>
</reference>
<dbReference type="GO" id="GO:0005737">
    <property type="term" value="C:cytoplasm"/>
    <property type="evidence" value="ECO:0007669"/>
    <property type="project" value="UniProtKB-SubCell"/>
</dbReference>
<feature type="domain" description="Helix-hairpin-helix DNA-binding motif class 1" evidence="7">
    <location>
        <begin position="108"/>
        <end position="127"/>
    </location>
</feature>
<comment type="similarity">
    <text evidence="6">Belongs to the RuvA family.</text>
</comment>
<dbReference type="SMART" id="SM00278">
    <property type="entry name" value="HhH1"/>
    <property type="match status" value="2"/>
</dbReference>
<dbReference type="SUPFAM" id="SSF46929">
    <property type="entry name" value="DNA helicase RuvA subunit, C-terminal domain"/>
    <property type="match status" value="1"/>
</dbReference>
<proteinExistence type="inferred from homology"/>
<dbReference type="GO" id="GO:0005524">
    <property type="term" value="F:ATP binding"/>
    <property type="evidence" value="ECO:0007669"/>
    <property type="project" value="InterPro"/>
</dbReference>